<feature type="transmembrane region" description="Helical" evidence="1">
    <location>
        <begin position="358"/>
        <end position="377"/>
    </location>
</feature>
<keyword evidence="1" id="KW-0472">Membrane</keyword>
<protein>
    <recommendedName>
        <fullName evidence="4">O-antigen polymerase</fullName>
    </recommendedName>
</protein>
<gene>
    <name evidence="2" type="ORF">AWR27_19975</name>
</gene>
<dbReference type="OrthoDB" id="951200at2"/>
<feature type="transmembrane region" description="Helical" evidence="1">
    <location>
        <begin position="185"/>
        <end position="202"/>
    </location>
</feature>
<feature type="transmembrane region" description="Helical" evidence="1">
    <location>
        <begin position="57"/>
        <end position="75"/>
    </location>
</feature>
<evidence type="ECO:0000256" key="1">
    <source>
        <dbReference type="SAM" id="Phobius"/>
    </source>
</evidence>
<dbReference type="EMBL" id="CP014263">
    <property type="protein sequence ID" value="AQG81398.1"/>
    <property type="molecule type" value="Genomic_DNA"/>
</dbReference>
<name>A0A1P9X1C2_9BACT</name>
<keyword evidence="1" id="KW-0812">Transmembrane</keyword>
<sequence length="421" mass="48420">MNSHLFLIGILFAVSVRLFSFSLIDDIYFDALEAAIVLVLIWYNVSHPKRIRTPFVFYVKAIIILSLLSAIPAFLFHDQNFALSLLTSRVIFFWLLYFALHKMNVDPYKLEKLLIIFGVAWSIIMVVQQFTYPTVLFDVYHGVTYEDGKERNVDIRGGIVRIWIAGVGFSYFLATYMWQKIYEKLSLSNIALFALVIAAILLMQSRQVIFGLILVFTADVFLNFKVASVKRIRFTTLFFGFALVFFAVAGDFILALIELSKEQGVTSGDYVRALEINYFLFEYWPHPLCYLLGNGWEHDLSPYGKEIKEQLKWGLGLYRSDVGLIGAFNKFGLFYVVVVIMFYAKVLIPRKHLIIPRYIRLCFVLCALTAFTGANFFETPSYFVPFACLFYITDKANEYHLHHHTHSQPAVAHTEGHPVAV</sequence>
<dbReference type="Proteomes" id="UP000187941">
    <property type="component" value="Chromosome"/>
</dbReference>
<feature type="transmembrane region" description="Helical" evidence="1">
    <location>
        <begin position="236"/>
        <end position="257"/>
    </location>
</feature>
<reference evidence="2 3" key="1">
    <citation type="submission" date="2016-01" db="EMBL/GenBank/DDBJ databases">
        <authorList>
            <person name="Oliw E.H."/>
        </authorList>
    </citation>
    <scope>NUCLEOTIDE SEQUENCE [LARGE SCALE GENOMIC DNA]</scope>
    <source>
        <strain evidence="2 3">DY10</strain>
    </source>
</reference>
<dbReference type="AlphaFoldDB" id="A0A1P9X1C2"/>
<feature type="transmembrane region" description="Helical" evidence="1">
    <location>
        <begin position="27"/>
        <end position="45"/>
    </location>
</feature>
<dbReference type="STRING" id="1178516.AWR27_19975"/>
<dbReference type="RefSeq" id="WP_077132859.1">
    <property type="nucleotide sequence ID" value="NZ_CP014263.1"/>
</dbReference>
<evidence type="ECO:0000313" key="2">
    <source>
        <dbReference type="EMBL" id="AQG81398.1"/>
    </source>
</evidence>
<feature type="transmembrane region" description="Helical" evidence="1">
    <location>
        <begin position="158"/>
        <end position="178"/>
    </location>
</feature>
<keyword evidence="3" id="KW-1185">Reference proteome</keyword>
<dbReference type="KEGG" id="smon:AWR27_19975"/>
<proteinExistence type="predicted"/>
<feature type="transmembrane region" description="Helical" evidence="1">
    <location>
        <begin position="112"/>
        <end position="132"/>
    </location>
</feature>
<feature type="transmembrane region" description="Helical" evidence="1">
    <location>
        <begin position="322"/>
        <end position="346"/>
    </location>
</feature>
<feature type="transmembrane region" description="Helical" evidence="1">
    <location>
        <begin position="81"/>
        <end position="100"/>
    </location>
</feature>
<keyword evidence="1" id="KW-1133">Transmembrane helix</keyword>
<organism evidence="2 3">
    <name type="scientific">Spirosoma montaniterrae</name>
    <dbReference type="NCBI Taxonomy" id="1178516"/>
    <lineage>
        <taxon>Bacteria</taxon>
        <taxon>Pseudomonadati</taxon>
        <taxon>Bacteroidota</taxon>
        <taxon>Cytophagia</taxon>
        <taxon>Cytophagales</taxon>
        <taxon>Cytophagaceae</taxon>
        <taxon>Spirosoma</taxon>
    </lineage>
</organism>
<accession>A0A1P9X1C2</accession>
<evidence type="ECO:0008006" key="4">
    <source>
        <dbReference type="Google" id="ProtNLM"/>
    </source>
</evidence>
<evidence type="ECO:0000313" key="3">
    <source>
        <dbReference type="Proteomes" id="UP000187941"/>
    </source>
</evidence>
<feature type="transmembrane region" description="Helical" evidence="1">
    <location>
        <begin position="208"/>
        <end position="224"/>
    </location>
</feature>